<evidence type="ECO:0000313" key="3">
    <source>
        <dbReference type="Proteomes" id="UP001153069"/>
    </source>
</evidence>
<feature type="transmembrane region" description="Helical" evidence="1">
    <location>
        <begin position="88"/>
        <end position="107"/>
    </location>
</feature>
<feature type="transmembrane region" description="Helical" evidence="1">
    <location>
        <begin position="183"/>
        <end position="199"/>
    </location>
</feature>
<dbReference type="Proteomes" id="UP001153069">
    <property type="component" value="Unassembled WGS sequence"/>
</dbReference>
<dbReference type="AlphaFoldDB" id="A0A9N8H8A8"/>
<name>A0A9N8H8A8_9STRA</name>
<feature type="transmembrane region" description="Helical" evidence="1">
    <location>
        <begin position="57"/>
        <end position="76"/>
    </location>
</feature>
<keyword evidence="1" id="KW-0472">Membrane</keyword>
<keyword evidence="1" id="KW-1133">Transmembrane helix</keyword>
<dbReference type="EMBL" id="CAICTM010000210">
    <property type="protein sequence ID" value="CAB9504851.1"/>
    <property type="molecule type" value="Genomic_DNA"/>
</dbReference>
<gene>
    <name evidence="2" type="ORF">SEMRO_211_G087820.1</name>
</gene>
<feature type="transmembrane region" description="Helical" evidence="1">
    <location>
        <begin position="12"/>
        <end position="29"/>
    </location>
</feature>
<reference evidence="2" key="1">
    <citation type="submission" date="2020-06" db="EMBL/GenBank/DDBJ databases">
        <authorList>
            <consortium name="Plant Systems Biology data submission"/>
        </authorList>
    </citation>
    <scope>NUCLEOTIDE SEQUENCE</scope>
    <source>
        <strain evidence="2">D6</strain>
    </source>
</reference>
<evidence type="ECO:0000313" key="2">
    <source>
        <dbReference type="EMBL" id="CAB9504851.1"/>
    </source>
</evidence>
<evidence type="ECO:0000256" key="1">
    <source>
        <dbReference type="SAM" id="Phobius"/>
    </source>
</evidence>
<proteinExistence type="predicted"/>
<feature type="transmembrane region" description="Helical" evidence="1">
    <location>
        <begin position="211"/>
        <end position="228"/>
    </location>
</feature>
<organism evidence="2 3">
    <name type="scientific">Seminavis robusta</name>
    <dbReference type="NCBI Taxonomy" id="568900"/>
    <lineage>
        <taxon>Eukaryota</taxon>
        <taxon>Sar</taxon>
        <taxon>Stramenopiles</taxon>
        <taxon>Ochrophyta</taxon>
        <taxon>Bacillariophyta</taxon>
        <taxon>Bacillariophyceae</taxon>
        <taxon>Bacillariophycidae</taxon>
        <taxon>Naviculales</taxon>
        <taxon>Naviculaceae</taxon>
        <taxon>Seminavis</taxon>
    </lineage>
</organism>
<keyword evidence="1" id="KW-0812">Transmembrane</keyword>
<dbReference type="OrthoDB" id="194627at2759"/>
<protein>
    <submittedName>
        <fullName evidence="2">Uncharacterized protein</fullName>
    </submittedName>
</protein>
<comment type="caution">
    <text evidence="2">The sequence shown here is derived from an EMBL/GenBank/DDBJ whole genome shotgun (WGS) entry which is preliminary data.</text>
</comment>
<feature type="transmembrane region" description="Helical" evidence="1">
    <location>
        <begin position="134"/>
        <end position="153"/>
    </location>
</feature>
<feature type="transmembrane region" description="Helical" evidence="1">
    <location>
        <begin position="248"/>
        <end position="267"/>
    </location>
</feature>
<keyword evidence="3" id="KW-1185">Reference proteome</keyword>
<accession>A0A9N8H8A8</accession>
<sequence length="281" mass="31085">MSIWATLGDTAHAVSVINVMVFAYMVGFHRDFFDPLWKEQGFCVMNPDNEYWTSHDLCLYTDFALSGVLLGIVTLLKDQPGMEAAVQLAGVSQILGIIGHGIGHGAIAKSRRGVDNNAEENIQMNQSPWEAGEFVAGVCSPVGLIFWILLLKATLPKQSWPSLAALSLTVRIVAQFFPRNFMFTFVQSVLFVAFAWNELMMKPKEDKGFEYALYPWLVGFPVGLIGWLESTQCSGFVIRLGGHLIYDAYIPLSTALFYMICWIRASIAATNKSAPSKAKVA</sequence>